<dbReference type="InterPro" id="IPR007696">
    <property type="entry name" value="DNA_mismatch_repair_MutS_core"/>
</dbReference>
<evidence type="ECO:0000259" key="6">
    <source>
        <dbReference type="SMART" id="SM00534"/>
    </source>
</evidence>
<dbReference type="InterPro" id="IPR027417">
    <property type="entry name" value="P-loop_NTPase"/>
</dbReference>
<keyword evidence="8" id="KW-1185">Reference proteome</keyword>
<gene>
    <name evidence="7" type="ORF">J8H85_16100</name>
</gene>
<feature type="coiled-coil region" evidence="4">
    <location>
        <begin position="626"/>
        <end position="662"/>
    </location>
</feature>
<keyword evidence="1" id="KW-0547">Nucleotide-binding</keyword>
<sequence length="722" mass="82888">MIHIHEKTLQDLEFSTVLKQVSEHCITVLGNEKALQITPFSTRESLLYNLQLTNEYLSSFDNDNRIPNHGFDAITKEIKLLRIENTYLEVHSLKKIVSMSISTNDIVTFLKKFEDYYPTLHAFASLIEVTKAIIEKVDAIVDRFGDIKDNASPLLFDLRQNINKIKGQINQSFATALNMYHGLEYLDDIRESVVENRRVLAVKAMYRRKVKGSIMGSSKTGSIVYMEPETTMKYTRELNNLEYEENEEVIRILKELTNFIRPFLPLLENYQEFLIAMDVISAKAKYANSMNAILPEISEDKSMLLRDAYHPLLYLNNLQKKAKTFPQTIELKQDSRIIVISGPNAGGKSITLKTVGLLQVMLQSGMLIPVHERSKACLFDRVLSDIGDNQSIENHLSTYSYRLKQMNYFLKKCNKNTLFLIDEFGTGSDPELGGALAETFLEEFYHREAFGIITTHYSNLKILANELPFILNANMLFDEKTLEPLYKLVIGQAGSSFTFEVAQKNGIPFGLINRAKKKIERSKVRFDATIAKLQKERSKLEKTGESLKINEKKKLQEADKLEETNAKIQKKLESYQELYDSNQRLIYLGQKVDDLSDKYFNNKQKKALMDELFKLVQIENSKRKRVTAKEKKVIKAKEEKVKQEAEKVVTVIREQKKEAKKKAIEKPKPKVTLKVGDRVRMNDGKAIGSIDKIEKNKAVVNYGIFTTNVSMDELELVEAMKK</sequence>
<evidence type="ECO:0000256" key="1">
    <source>
        <dbReference type="ARBA" id="ARBA00022741"/>
    </source>
</evidence>
<dbReference type="NCBIfam" id="TIGR01069">
    <property type="entry name" value="mutS2"/>
    <property type="match status" value="1"/>
</dbReference>
<organism evidence="7 8">
    <name type="scientific">Mariniflexile gromovii</name>
    <dbReference type="NCBI Taxonomy" id="362523"/>
    <lineage>
        <taxon>Bacteria</taxon>
        <taxon>Pseudomonadati</taxon>
        <taxon>Bacteroidota</taxon>
        <taxon>Flavobacteriia</taxon>
        <taxon>Flavobacteriales</taxon>
        <taxon>Flavobacteriaceae</taxon>
        <taxon>Mariniflexile</taxon>
    </lineage>
</organism>
<evidence type="ECO:0000313" key="7">
    <source>
        <dbReference type="EMBL" id="MBP0905356.1"/>
    </source>
</evidence>
<dbReference type="SUPFAM" id="SSF52540">
    <property type="entry name" value="P-loop containing nucleoside triphosphate hydrolases"/>
    <property type="match status" value="1"/>
</dbReference>
<proteinExistence type="predicted"/>
<keyword evidence="4" id="KW-0175">Coiled coil</keyword>
<dbReference type="SMART" id="SM00533">
    <property type="entry name" value="MUTSd"/>
    <property type="match status" value="1"/>
</dbReference>
<dbReference type="RefSeq" id="WP_209656312.1">
    <property type="nucleotide sequence ID" value="NZ_JAGJCB010000020.1"/>
</dbReference>
<dbReference type="SMART" id="SM00534">
    <property type="entry name" value="MUTSac"/>
    <property type="match status" value="1"/>
</dbReference>
<evidence type="ECO:0000256" key="2">
    <source>
        <dbReference type="ARBA" id="ARBA00022840"/>
    </source>
</evidence>
<dbReference type="Pfam" id="PF00488">
    <property type="entry name" value="MutS_V"/>
    <property type="match status" value="1"/>
</dbReference>
<dbReference type="InterPro" id="IPR036187">
    <property type="entry name" value="DNA_mismatch_repair_MutS_sf"/>
</dbReference>
<accession>A0ABS4BXP2</accession>
<keyword evidence="2" id="KW-0067">ATP-binding</keyword>
<dbReference type="PANTHER" id="PTHR48466">
    <property type="entry name" value="OS10G0509000 PROTEIN-RELATED"/>
    <property type="match status" value="1"/>
</dbReference>
<comment type="caution">
    <text evidence="7">The sequence shown here is derived from an EMBL/GenBank/DDBJ whole genome shotgun (WGS) entry which is preliminary data.</text>
</comment>
<evidence type="ECO:0000313" key="8">
    <source>
        <dbReference type="Proteomes" id="UP000670776"/>
    </source>
</evidence>
<name>A0ABS4BXP2_9FLAO</name>
<dbReference type="PANTHER" id="PTHR48466:SF2">
    <property type="entry name" value="OS10G0509000 PROTEIN"/>
    <property type="match status" value="1"/>
</dbReference>
<dbReference type="InterPro" id="IPR000432">
    <property type="entry name" value="DNA_mismatch_repair_MutS_C"/>
</dbReference>
<feature type="domain" description="DNA mismatch repair protein MutS core" evidence="5">
    <location>
        <begin position="12"/>
        <end position="316"/>
    </location>
</feature>
<dbReference type="Gene3D" id="3.40.50.300">
    <property type="entry name" value="P-loop containing nucleotide triphosphate hydrolases"/>
    <property type="match status" value="1"/>
</dbReference>
<dbReference type="PIRSF" id="PIRSF005814">
    <property type="entry name" value="MutS_YshD"/>
    <property type="match status" value="1"/>
</dbReference>
<dbReference type="InterPro" id="IPR005747">
    <property type="entry name" value="MutS2"/>
</dbReference>
<feature type="coiled-coil region" evidence="4">
    <location>
        <begin position="516"/>
        <end position="578"/>
    </location>
</feature>
<dbReference type="InterPro" id="IPR045076">
    <property type="entry name" value="MutS"/>
</dbReference>
<dbReference type="EMBL" id="JAGJCB010000020">
    <property type="protein sequence ID" value="MBP0905356.1"/>
    <property type="molecule type" value="Genomic_DNA"/>
</dbReference>
<keyword evidence="3" id="KW-0238">DNA-binding</keyword>
<dbReference type="Proteomes" id="UP000670776">
    <property type="component" value="Unassembled WGS sequence"/>
</dbReference>
<evidence type="ECO:0000259" key="5">
    <source>
        <dbReference type="SMART" id="SM00533"/>
    </source>
</evidence>
<dbReference type="SUPFAM" id="SSF48334">
    <property type="entry name" value="DNA repair protein MutS, domain III"/>
    <property type="match status" value="1"/>
</dbReference>
<evidence type="ECO:0000256" key="4">
    <source>
        <dbReference type="SAM" id="Coils"/>
    </source>
</evidence>
<protein>
    <submittedName>
        <fullName evidence="7">DNA mismatch repair protein MutS</fullName>
    </submittedName>
</protein>
<feature type="domain" description="DNA mismatch repair proteins mutS family" evidence="6">
    <location>
        <begin position="335"/>
        <end position="520"/>
    </location>
</feature>
<evidence type="ECO:0000256" key="3">
    <source>
        <dbReference type="ARBA" id="ARBA00023125"/>
    </source>
</evidence>
<reference evidence="7 8" key="1">
    <citation type="submission" date="2021-04" db="EMBL/GenBank/DDBJ databases">
        <title>Mariniflexile gromovii gen. nov., sp. nov., a gliding bacterium isolated from the sea urchin Strongylocentrotus intermedius.</title>
        <authorList>
            <person name="Ko S."/>
            <person name="Le V."/>
            <person name="Ahn C.-Y."/>
            <person name="Oh H.-M."/>
        </authorList>
    </citation>
    <scope>NUCLEOTIDE SEQUENCE [LARGE SCALE GENOMIC DNA]</scope>
    <source>
        <strain evidence="7 8">KCTC 12570</strain>
    </source>
</reference>